<proteinExistence type="predicted"/>
<comment type="caution">
    <text evidence="1">The sequence shown here is derived from an EMBL/GenBank/DDBJ whole genome shotgun (WGS) entry which is preliminary data.</text>
</comment>
<evidence type="ECO:0000313" key="2">
    <source>
        <dbReference type="Proteomes" id="UP000724584"/>
    </source>
</evidence>
<evidence type="ECO:0000313" key="1">
    <source>
        <dbReference type="EMBL" id="KAH6649452.1"/>
    </source>
</evidence>
<accession>A0ACB7PKZ3</accession>
<dbReference type="EMBL" id="JAGIZQ010000001">
    <property type="protein sequence ID" value="KAH6649452.1"/>
    <property type="molecule type" value="Genomic_DNA"/>
</dbReference>
<sequence>MATLAGKVVVVTGAASGIGRATAVLLAERSALLSLSDVNEAALATVKAELEKSTNAKVFTSAFDVRNQEATHAWIRDTVAHYGQPIYGAANVAGVVGPSLAMEKGTIRNITDQEFDWVSDINMKGVLNCLRAELPHMQEGKDGRNGGSIVNVASLAGLLGVPYDVPYHITDLVFNRGIIDTPQVVGIEEKLGEASATLFGGVAPGPLARRGDASEVAEAIVFLLSPQSSFINGVALPIEGGWSCSV</sequence>
<name>A0ACB7PKZ3_9PEZI</name>
<gene>
    <name evidence="1" type="ORF">F5144DRAFT_634950</name>
</gene>
<dbReference type="Proteomes" id="UP000724584">
    <property type="component" value="Unassembled WGS sequence"/>
</dbReference>
<protein>
    <submittedName>
        <fullName evidence="1">Uncharacterized protein</fullName>
    </submittedName>
</protein>
<keyword evidence="2" id="KW-1185">Reference proteome</keyword>
<reference evidence="1 2" key="1">
    <citation type="journal article" date="2021" name="Nat. Commun.">
        <title>Genetic determinants of endophytism in the Arabidopsis root mycobiome.</title>
        <authorList>
            <person name="Mesny F."/>
            <person name="Miyauchi S."/>
            <person name="Thiergart T."/>
            <person name="Pickel B."/>
            <person name="Atanasova L."/>
            <person name="Karlsson M."/>
            <person name="Huettel B."/>
            <person name="Barry K.W."/>
            <person name="Haridas S."/>
            <person name="Chen C."/>
            <person name="Bauer D."/>
            <person name="Andreopoulos W."/>
            <person name="Pangilinan J."/>
            <person name="LaButti K."/>
            <person name="Riley R."/>
            <person name="Lipzen A."/>
            <person name="Clum A."/>
            <person name="Drula E."/>
            <person name="Henrissat B."/>
            <person name="Kohler A."/>
            <person name="Grigoriev I.V."/>
            <person name="Martin F.M."/>
            <person name="Hacquard S."/>
        </authorList>
    </citation>
    <scope>NUCLEOTIDE SEQUENCE [LARGE SCALE GENOMIC DNA]</scope>
    <source>
        <strain evidence="1 2">MPI-SDFR-AT-0079</strain>
    </source>
</reference>
<organism evidence="1 2">
    <name type="scientific">Chaetomium tenue</name>
    <dbReference type="NCBI Taxonomy" id="1854479"/>
    <lineage>
        <taxon>Eukaryota</taxon>
        <taxon>Fungi</taxon>
        <taxon>Dikarya</taxon>
        <taxon>Ascomycota</taxon>
        <taxon>Pezizomycotina</taxon>
        <taxon>Sordariomycetes</taxon>
        <taxon>Sordariomycetidae</taxon>
        <taxon>Sordariales</taxon>
        <taxon>Chaetomiaceae</taxon>
        <taxon>Chaetomium</taxon>
    </lineage>
</organism>